<keyword evidence="3" id="KW-1185">Reference proteome</keyword>
<dbReference type="Proteomes" id="UP000228758">
    <property type="component" value="Unassembled WGS sequence"/>
</dbReference>
<reference evidence="2 3" key="1">
    <citation type="submission" date="2017-11" db="EMBL/GenBank/DDBJ databases">
        <title>Genomic Encyclopedia of Archaeal and Bacterial Type Strains, Phase II (KMG-II): From Individual Species to Whole Genera.</title>
        <authorList>
            <person name="Goeker M."/>
        </authorList>
    </citation>
    <scope>NUCLEOTIDE SEQUENCE [LARGE SCALE GENOMIC DNA]</scope>
    <source>
        <strain evidence="2 3">DSM 27393</strain>
    </source>
</reference>
<keyword evidence="1" id="KW-0472">Membrane</keyword>
<evidence type="ECO:0000313" key="3">
    <source>
        <dbReference type="Proteomes" id="UP000228758"/>
    </source>
</evidence>
<evidence type="ECO:0000256" key="1">
    <source>
        <dbReference type="SAM" id="Phobius"/>
    </source>
</evidence>
<dbReference type="RefSeq" id="WP_100364182.1">
    <property type="nucleotide sequence ID" value="NZ_PGFF01000001.1"/>
</dbReference>
<keyword evidence="1" id="KW-1133">Transmembrane helix</keyword>
<dbReference type="EMBL" id="PGFF01000001">
    <property type="protein sequence ID" value="PJJ71933.1"/>
    <property type="molecule type" value="Genomic_DNA"/>
</dbReference>
<keyword evidence="1" id="KW-0812">Transmembrane</keyword>
<comment type="caution">
    <text evidence="2">The sequence shown here is derived from an EMBL/GenBank/DDBJ whole genome shotgun (WGS) entry which is preliminary data.</text>
</comment>
<sequence length="144" mass="14721">MTRWPVWLRSVVVAVCTAVVVIDIAALPFALSVGSSLAAFFVAPLTVVWLALGLWPHLLAPVLFGAAAPALAARWPSRGGRLAAVALGGAALFAVLATIYSSTDGRGGTAVLTGMAVAVIGALTAVHPQMEVPGQPLTGRQWRG</sequence>
<feature type="transmembrane region" description="Helical" evidence="1">
    <location>
        <begin position="6"/>
        <end position="26"/>
    </location>
</feature>
<name>A0A2M9CJ49_9MICO</name>
<proteinExistence type="predicted"/>
<feature type="transmembrane region" description="Helical" evidence="1">
    <location>
        <begin position="82"/>
        <end position="101"/>
    </location>
</feature>
<evidence type="ECO:0000313" key="2">
    <source>
        <dbReference type="EMBL" id="PJJ71933.1"/>
    </source>
</evidence>
<protein>
    <submittedName>
        <fullName evidence="2">Uncharacterized protein</fullName>
    </submittedName>
</protein>
<accession>A0A2M9CJ49</accession>
<feature type="transmembrane region" description="Helical" evidence="1">
    <location>
        <begin position="107"/>
        <end position="126"/>
    </location>
</feature>
<feature type="transmembrane region" description="Helical" evidence="1">
    <location>
        <begin position="33"/>
        <end position="52"/>
    </location>
</feature>
<dbReference type="AlphaFoldDB" id="A0A2M9CJ49"/>
<organism evidence="2 3">
    <name type="scientific">Diaminobutyricimonas aerilata</name>
    <dbReference type="NCBI Taxonomy" id="1162967"/>
    <lineage>
        <taxon>Bacteria</taxon>
        <taxon>Bacillati</taxon>
        <taxon>Actinomycetota</taxon>
        <taxon>Actinomycetes</taxon>
        <taxon>Micrococcales</taxon>
        <taxon>Microbacteriaceae</taxon>
        <taxon>Diaminobutyricimonas</taxon>
    </lineage>
</organism>
<gene>
    <name evidence="2" type="ORF">CLV46_1489</name>
</gene>